<dbReference type="PANTHER" id="PTHR45626:SF52">
    <property type="entry name" value="SINGLE-STRANDED DNA-DEPENDENT ATPASE (EUROFUNG)"/>
    <property type="match status" value="1"/>
</dbReference>
<dbReference type="InterPro" id="IPR050628">
    <property type="entry name" value="SNF2_RAD54_helicase_TF"/>
</dbReference>
<dbReference type="InterPro" id="IPR027417">
    <property type="entry name" value="P-loop_NTPase"/>
</dbReference>
<dbReference type="InterPro" id="IPR038718">
    <property type="entry name" value="SNF2-like_sf"/>
</dbReference>
<evidence type="ECO:0000256" key="4">
    <source>
        <dbReference type="ARBA" id="ARBA00022840"/>
    </source>
</evidence>
<feature type="region of interest" description="Disordered" evidence="5">
    <location>
        <begin position="579"/>
        <end position="601"/>
    </location>
</feature>
<dbReference type="InterPro" id="IPR014001">
    <property type="entry name" value="Helicase_ATP-bd"/>
</dbReference>
<dbReference type="PROSITE" id="PS51194">
    <property type="entry name" value="HELICASE_CTER"/>
    <property type="match status" value="1"/>
</dbReference>
<dbReference type="Pfam" id="PF00176">
    <property type="entry name" value="SNF2-rel_dom"/>
    <property type="match status" value="1"/>
</dbReference>
<feature type="domain" description="Helicase ATP-binding" evidence="6">
    <location>
        <begin position="313"/>
        <end position="487"/>
    </location>
</feature>
<evidence type="ECO:0000256" key="1">
    <source>
        <dbReference type="ARBA" id="ARBA00004123"/>
    </source>
</evidence>
<evidence type="ECO:0000256" key="3">
    <source>
        <dbReference type="ARBA" id="ARBA00022801"/>
    </source>
</evidence>
<dbReference type="InterPro" id="IPR001650">
    <property type="entry name" value="Helicase_C-like"/>
</dbReference>
<dbReference type="PROSITE" id="PS51192">
    <property type="entry name" value="HELICASE_ATP_BIND_1"/>
    <property type="match status" value="1"/>
</dbReference>
<dbReference type="EMBL" id="JANBVO010000007">
    <property type="protein sequence ID" value="KAJ9150780.1"/>
    <property type="molecule type" value="Genomic_DNA"/>
</dbReference>
<dbReference type="InterPro" id="IPR000330">
    <property type="entry name" value="SNF2_N"/>
</dbReference>
<keyword evidence="3" id="KW-0378">Hydrolase</keyword>
<keyword evidence="2" id="KW-0547">Nucleotide-binding</keyword>
<dbReference type="AlphaFoldDB" id="A0AA38RUF3"/>
<reference evidence="8" key="1">
    <citation type="submission" date="2022-07" db="EMBL/GenBank/DDBJ databases">
        <title>Fungi with potential for degradation of polypropylene.</title>
        <authorList>
            <person name="Gostincar C."/>
        </authorList>
    </citation>
    <scope>NUCLEOTIDE SEQUENCE</scope>
    <source>
        <strain evidence="8">EXF-13308</strain>
    </source>
</reference>
<comment type="subcellular location">
    <subcellularLocation>
        <location evidence="1">Nucleus</location>
    </subcellularLocation>
</comment>
<evidence type="ECO:0000313" key="8">
    <source>
        <dbReference type="EMBL" id="KAJ9150780.1"/>
    </source>
</evidence>
<keyword evidence="4" id="KW-0067">ATP-binding</keyword>
<dbReference type="GO" id="GO:0004386">
    <property type="term" value="F:helicase activity"/>
    <property type="evidence" value="ECO:0007669"/>
    <property type="project" value="UniProtKB-KW"/>
</dbReference>
<keyword evidence="8" id="KW-0347">Helicase</keyword>
<dbReference type="GO" id="GO:0008094">
    <property type="term" value="F:ATP-dependent activity, acting on DNA"/>
    <property type="evidence" value="ECO:0007669"/>
    <property type="project" value="TreeGrafter"/>
</dbReference>
<dbReference type="SUPFAM" id="SSF52540">
    <property type="entry name" value="P-loop containing nucleoside triphosphate hydrolases"/>
    <property type="match status" value="2"/>
</dbReference>
<evidence type="ECO:0000259" key="6">
    <source>
        <dbReference type="PROSITE" id="PS51192"/>
    </source>
</evidence>
<dbReference type="CDD" id="cd18008">
    <property type="entry name" value="DEXDc_SHPRH-like"/>
    <property type="match status" value="1"/>
</dbReference>
<evidence type="ECO:0000256" key="5">
    <source>
        <dbReference type="SAM" id="MobiDB-lite"/>
    </source>
</evidence>
<dbReference type="InterPro" id="IPR049730">
    <property type="entry name" value="SNF2/RAD54-like_C"/>
</dbReference>
<dbReference type="Pfam" id="PF00271">
    <property type="entry name" value="Helicase_C"/>
    <property type="match status" value="1"/>
</dbReference>
<dbReference type="Proteomes" id="UP001174694">
    <property type="component" value="Unassembled WGS sequence"/>
</dbReference>
<dbReference type="SMART" id="SM00487">
    <property type="entry name" value="DEXDc"/>
    <property type="match status" value="1"/>
</dbReference>
<dbReference type="CDD" id="cd18793">
    <property type="entry name" value="SF2_C_SNF"/>
    <property type="match status" value="1"/>
</dbReference>
<evidence type="ECO:0000313" key="9">
    <source>
        <dbReference type="Proteomes" id="UP001174694"/>
    </source>
</evidence>
<dbReference type="Gene3D" id="3.40.50.300">
    <property type="entry name" value="P-loop containing nucleotide triphosphate hydrolases"/>
    <property type="match status" value="1"/>
</dbReference>
<dbReference type="GO" id="GO:0006281">
    <property type="term" value="P:DNA repair"/>
    <property type="evidence" value="ECO:0007669"/>
    <property type="project" value="TreeGrafter"/>
</dbReference>
<dbReference type="GO" id="GO:0016787">
    <property type="term" value="F:hydrolase activity"/>
    <property type="evidence" value="ECO:0007669"/>
    <property type="project" value="UniProtKB-KW"/>
</dbReference>
<comment type="caution">
    <text evidence="8">The sequence shown here is derived from an EMBL/GenBank/DDBJ whole genome shotgun (WGS) entry which is preliminary data.</text>
</comment>
<feature type="domain" description="Helicase C-terminal" evidence="7">
    <location>
        <begin position="654"/>
        <end position="814"/>
    </location>
</feature>
<gene>
    <name evidence="8" type="ORF">NKR23_g3412</name>
</gene>
<sequence>MASARKRHVRGDDMYSPVKRRESTRLRNKSPVQFNPVPSPPPATLDEIREFQARQDDGSVAVVSSEVPVDLPYDICFGMLLMEAACTYWKWNPPPENSPVQITCLDNRLMLCYEGSERHAGILVSKTLSRLIRECSVTLVAFLNSVRVRPLRVTVYGLLSEKDTVTNILDEGGLFLQRPEESDYDRRVRYHNPMYLLPSGEDMPKNGNSFMTAGRRKVAPSADEEQLGEVERSRILRLFDEFSGPDASIASEVKQSSRIISTLKDHQLEAVAMMIEREQGSPSSKPKFPLLWEAVLEGSEMKYRHIVTKSPQRTPLPCLRGGILADEMGLGKTLSALALICHHIDKISDLPSPQATRMSRATLIVTPKSTIYGWQQQIERHIRPGAIRSVLYHGAKRQDTALELHDIDLVLTTYDTLRSDWTTYGPLYIHTWSRIILDEAHRIRNRSSQIFRATCEVRAHNRWCLTGTPIQNSLGDFGSLLAFIGVPPFVTREQFRFWISSPILSNQQHSLQILRKLVRATCLRRTKAHPYLASTLKLPRKTERVEIVELAPYERELYNFFKRRSYLLAAEDVSPDLEAGGPKAMKRRRKPAKKGRGSESLPRKNAGNIIVLISVLRMICDHGETLLPRIALEAWPSPKSVSFAPTPSSKVSVLLRNVLSTHQSDAIPLVKSVIFSHWTGMLDLISDALSPHLSCLDLSSVRIDGSSSLQQRRNALDQFNSDNGCMVMLATIGAVGEGIDLSVASEVHIVEPHWNPMAEAQAVDRVHRIGQIRDVKVTRYCVKESIEEYIQWVQTQKVNLIKEELVEERWEKLLKFLK</sequence>
<dbReference type="GO" id="GO:0005634">
    <property type="term" value="C:nucleus"/>
    <property type="evidence" value="ECO:0007669"/>
    <property type="project" value="UniProtKB-SubCell"/>
</dbReference>
<feature type="region of interest" description="Disordered" evidence="5">
    <location>
        <begin position="1"/>
        <end position="44"/>
    </location>
</feature>
<organism evidence="8 9">
    <name type="scientific">Pleurostoma richardsiae</name>
    <dbReference type="NCBI Taxonomy" id="41990"/>
    <lineage>
        <taxon>Eukaryota</taxon>
        <taxon>Fungi</taxon>
        <taxon>Dikarya</taxon>
        <taxon>Ascomycota</taxon>
        <taxon>Pezizomycotina</taxon>
        <taxon>Sordariomycetes</taxon>
        <taxon>Sordariomycetidae</taxon>
        <taxon>Calosphaeriales</taxon>
        <taxon>Pleurostomataceae</taxon>
        <taxon>Pleurostoma</taxon>
    </lineage>
</organism>
<name>A0AA38RUF3_9PEZI</name>
<dbReference type="PROSITE" id="PS00690">
    <property type="entry name" value="DEAH_ATP_HELICASE"/>
    <property type="match status" value="1"/>
</dbReference>
<feature type="compositionally biased region" description="Basic residues" evidence="5">
    <location>
        <begin position="584"/>
        <end position="595"/>
    </location>
</feature>
<dbReference type="GO" id="GO:0005524">
    <property type="term" value="F:ATP binding"/>
    <property type="evidence" value="ECO:0007669"/>
    <property type="project" value="UniProtKB-KW"/>
</dbReference>
<evidence type="ECO:0000259" key="7">
    <source>
        <dbReference type="PROSITE" id="PS51194"/>
    </source>
</evidence>
<dbReference type="SMART" id="SM00490">
    <property type="entry name" value="HELICc"/>
    <property type="match status" value="1"/>
</dbReference>
<evidence type="ECO:0000256" key="2">
    <source>
        <dbReference type="ARBA" id="ARBA00022741"/>
    </source>
</evidence>
<dbReference type="InterPro" id="IPR002464">
    <property type="entry name" value="DNA/RNA_helicase_DEAH_CS"/>
</dbReference>
<protein>
    <submittedName>
        <fullName evidence="8">Helicase, C-terminal</fullName>
    </submittedName>
</protein>
<accession>A0AA38RUF3</accession>
<keyword evidence="9" id="KW-1185">Reference proteome</keyword>
<dbReference type="PANTHER" id="PTHR45626">
    <property type="entry name" value="TRANSCRIPTION TERMINATION FACTOR 2-RELATED"/>
    <property type="match status" value="1"/>
</dbReference>
<dbReference type="Gene3D" id="3.40.50.10810">
    <property type="entry name" value="Tandem AAA-ATPase domain"/>
    <property type="match status" value="1"/>
</dbReference>
<proteinExistence type="predicted"/>